<gene>
    <name evidence="3" type="ORF">EV184_1497</name>
</gene>
<evidence type="ECO:0000256" key="1">
    <source>
        <dbReference type="SAM" id="MobiDB-lite"/>
    </source>
</evidence>
<dbReference type="EMBL" id="SLVU01000049">
    <property type="protein sequence ID" value="TCN15050.1"/>
    <property type="molecule type" value="Genomic_DNA"/>
</dbReference>
<evidence type="ECO:0000313" key="4">
    <source>
        <dbReference type="Proteomes" id="UP000295043"/>
    </source>
</evidence>
<reference evidence="3 4" key="1">
    <citation type="submission" date="2019-03" db="EMBL/GenBank/DDBJ databases">
        <title>Genomic Encyclopedia of Type Strains, Phase IV (KMG-V): Genome sequencing to study the core and pangenomes of soil and plant-associated prokaryotes.</title>
        <authorList>
            <person name="Whitman W."/>
        </authorList>
    </citation>
    <scope>NUCLEOTIDE SEQUENCE [LARGE SCALE GENOMIC DNA]</scope>
    <source>
        <strain evidence="3 4">23C40</strain>
    </source>
</reference>
<evidence type="ECO:0000256" key="2">
    <source>
        <dbReference type="SAM" id="SignalP"/>
    </source>
</evidence>
<comment type="caution">
    <text evidence="3">The sequence shown here is derived from an EMBL/GenBank/DDBJ whole genome shotgun (WGS) entry which is preliminary data.</text>
</comment>
<feature type="region of interest" description="Disordered" evidence="1">
    <location>
        <begin position="58"/>
        <end position="116"/>
    </location>
</feature>
<dbReference type="Proteomes" id="UP000295043">
    <property type="component" value="Unassembled WGS sequence"/>
</dbReference>
<evidence type="ECO:0000313" key="3">
    <source>
        <dbReference type="EMBL" id="TCN15050.1"/>
    </source>
</evidence>
<feature type="compositionally biased region" description="Basic and acidic residues" evidence="1">
    <location>
        <begin position="68"/>
        <end position="82"/>
    </location>
</feature>
<accession>A0A4V2RAZ2</accession>
<sequence length="149" mass="15715">MQWRNGRMAHYVPQQRAKIKMSIRLIAATAVPILLAAPAFADCRQELEKLDQAVVSAETGGSGGPVTEHQEEVTAGEQKKGVGTEITGSTGTQTEAISPHQEQVTGTRTGESADKPSALAAEARKMAEAGDEAGCMKKLTEIKGLIGEN</sequence>
<organism evidence="3 4">
    <name type="scientific">Sinorhizobium americanum</name>
    <dbReference type="NCBI Taxonomy" id="194963"/>
    <lineage>
        <taxon>Bacteria</taxon>
        <taxon>Pseudomonadati</taxon>
        <taxon>Pseudomonadota</taxon>
        <taxon>Alphaproteobacteria</taxon>
        <taxon>Hyphomicrobiales</taxon>
        <taxon>Rhizobiaceae</taxon>
        <taxon>Sinorhizobium/Ensifer group</taxon>
        <taxon>Sinorhizobium</taxon>
    </lineage>
</organism>
<feature type="chain" id="PRO_5020331614" evidence="2">
    <location>
        <begin position="42"/>
        <end position="149"/>
    </location>
</feature>
<name>A0A4V2RAZ2_9HYPH</name>
<dbReference type="AlphaFoldDB" id="A0A4V2RAZ2"/>
<proteinExistence type="predicted"/>
<protein>
    <submittedName>
        <fullName evidence="3">Uncharacterized protein</fullName>
    </submittedName>
</protein>
<keyword evidence="2" id="KW-0732">Signal</keyword>
<feature type="compositionally biased region" description="Polar residues" evidence="1">
    <location>
        <begin position="86"/>
        <end position="110"/>
    </location>
</feature>
<feature type="signal peptide" evidence="2">
    <location>
        <begin position="1"/>
        <end position="41"/>
    </location>
</feature>